<dbReference type="STRING" id="743718.Isova_1819"/>
<dbReference type="GO" id="GO:0004527">
    <property type="term" value="F:exonuclease activity"/>
    <property type="evidence" value="ECO:0007669"/>
    <property type="project" value="UniProtKB-KW"/>
</dbReference>
<dbReference type="CDD" id="cd10434">
    <property type="entry name" value="GIY-YIG_UvrC_Cho"/>
    <property type="match status" value="1"/>
</dbReference>
<dbReference type="Gene3D" id="3.40.1440.10">
    <property type="entry name" value="GIY-YIG endonuclease"/>
    <property type="match status" value="1"/>
</dbReference>
<dbReference type="Gene3D" id="3.30.420.10">
    <property type="entry name" value="Ribonuclease H-like superfamily/Ribonuclease H"/>
    <property type="match status" value="1"/>
</dbReference>
<dbReference type="PANTHER" id="PTHR30562">
    <property type="entry name" value="UVRC/OXIDOREDUCTASE"/>
    <property type="match status" value="1"/>
</dbReference>
<keyword evidence="3" id="KW-0548">Nucleotidyltransferase</keyword>
<keyword evidence="1" id="KW-0540">Nuclease</keyword>
<dbReference type="PROSITE" id="PS50164">
    <property type="entry name" value="GIY_YIG"/>
    <property type="match status" value="1"/>
</dbReference>
<evidence type="ECO:0000313" key="4">
    <source>
        <dbReference type="Proteomes" id="UP000009236"/>
    </source>
</evidence>
<proteinExistence type="predicted"/>
<dbReference type="SMART" id="SM00465">
    <property type="entry name" value="GIYc"/>
    <property type="match status" value="1"/>
</dbReference>
<evidence type="ECO:0000259" key="2">
    <source>
        <dbReference type="PROSITE" id="PS50164"/>
    </source>
</evidence>
<dbReference type="NCBIfam" id="NF005907">
    <property type="entry name" value="PRK07883.1-5"/>
    <property type="match status" value="1"/>
</dbReference>
<dbReference type="InterPro" id="IPR036397">
    <property type="entry name" value="RNaseH_sf"/>
</dbReference>
<dbReference type="InterPro" id="IPR013520">
    <property type="entry name" value="Ribonucl_H"/>
</dbReference>
<dbReference type="GO" id="GO:0003677">
    <property type="term" value="F:DNA binding"/>
    <property type="evidence" value="ECO:0007669"/>
    <property type="project" value="InterPro"/>
</dbReference>
<dbReference type="GO" id="GO:0006289">
    <property type="term" value="P:nucleotide-excision repair"/>
    <property type="evidence" value="ECO:0007669"/>
    <property type="project" value="InterPro"/>
</dbReference>
<accession>F6FWJ1</accession>
<dbReference type="SUPFAM" id="SSF82771">
    <property type="entry name" value="GIY-YIG endonuclease"/>
    <property type="match status" value="1"/>
</dbReference>
<keyword evidence="1" id="KW-0378">Hydrolase</keyword>
<dbReference type="EC" id="2.7.7.7" evidence="3"/>
<dbReference type="KEGG" id="iva:Isova_1819"/>
<dbReference type="CDD" id="cd06127">
    <property type="entry name" value="DEDDh"/>
    <property type="match status" value="1"/>
</dbReference>
<dbReference type="HOGENOM" id="CLU_022933_0_0_11"/>
<dbReference type="InterPro" id="IPR000305">
    <property type="entry name" value="GIY-YIG_endonuc"/>
</dbReference>
<keyword evidence="1" id="KW-0269">Exonuclease</keyword>
<evidence type="ECO:0000313" key="3">
    <source>
        <dbReference type="EMBL" id="AEG44565.1"/>
    </source>
</evidence>
<dbReference type="RefSeq" id="WP_013838957.1">
    <property type="nucleotide sequence ID" value="NC_015588.1"/>
</dbReference>
<dbReference type="PANTHER" id="PTHR30562:SF1">
    <property type="entry name" value="UVRABC SYSTEM PROTEIN C"/>
    <property type="match status" value="1"/>
</dbReference>
<dbReference type="GO" id="GO:0006260">
    <property type="term" value="P:DNA replication"/>
    <property type="evidence" value="ECO:0007669"/>
    <property type="project" value="InterPro"/>
</dbReference>
<dbReference type="eggNOG" id="COG2176">
    <property type="taxonomic scope" value="Bacteria"/>
</dbReference>
<dbReference type="FunFam" id="3.30.420.10:FF:000045">
    <property type="entry name" value="3'-5' exonuclease DinG"/>
    <property type="match status" value="1"/>
</dbReference>
<dbReference type="EMBL" id="CP002810">
    <property type="protein sequence ID" value="AEG44565.1"/>
    <property type="molecule type" value="Genomic_DNA"/>
</dbReference>
<dbReference type="SUPFAM" id="SSF53098">
    <property type="entry name" value="Ribonuclease H-like"/>
    <property type="match status" value="1"/>
</dbReference>
<dbReference type="InterPro" id="IPR006054">
    <property type="entry name" value="DnaQ"/>
</dbReference>
<dbReference type="GO" id="GO:0003887">
    <property type="term" value="F:DNA-directed DNA polymerase activity"/>
    <property type="evidence" value="ECO:0007669"/>
    <property type="project" value="UniProtKB-EC"/>
</dbReference>
<dbReference type="GO" id="GO:0009380">
    <property type="term" value="C:excinuclease repair complex"/>
    <property type="evidence" value="ECO:0007669"/>
    <property type="project" value="TreeGrafter"/>
</dbReference>
<dbReference type="InterPro" id="IPR012337">
    <property type="entry name" value="RNaseH-like_sf"/>
</dbReference>
<reference evidence="3 4" key="1">
    <citation type="submission" date="2011-05" db="EMBL/GenBank/DDBJ databases">
        <title>Complete sequence of Isoptericola variabilis 225.</title>
        <authorList>
            <consortium name="US DOE Joint Genome Institute"/>
            <person name="Lucas S."/>
            <person name="Han J."/>
            <person name="Lapidus A."/>
            <person name="Cheng J.-F."/>
            <person name="Goodwin L."/>
            <person name="Pitluck S."/>
            <person name="Peters L."/>
            <person name="Mikhailova N."/>
            <person name="Zeytun A."/>
            <person name="Han C."/>
            <person name="Tapia R."/>
            <person name="Land M."/>
            <person name="Hauser L."/>
            <person name="Kyrpides N."/>
            <person name="Ivanova N."/>
            <person name="Pagani I."/>
            <person name="Siebers A."/>
            <person name="Allgaier M."/>
            <person name="Thelen M."/>
            <person name="Hugenholtz P."/>
            <person name="Gladden J."/>
            <person name="Woyke T."/>
        </authorList>
    </citation>
    <scope>NUCLEOTIDE SEQUENCE [LARGE SCALE GENOMIC DNA]</scope>
    <source>
        <strain evidence="4">225</strain>
    </source>
</reference>
<evidence type="ECO:0000256" key="1">
    <source>
        <dbReference type="ARBA" id="ARBA00022839"/>
    </source>
</evidence>
<keyword evidence="4" id="KW-1185">Reference proteome</keyword>
<organism evidence="4">
    <name type="scientific">Isoptericola variabilis (strain 225)</name>
    <dbReference type="NCBI Taxonomy" id="743718"/>
    <lineage>
        <taxon>Bacteria</taxon>
        <taxon>Bacillati</taxon>
        <taxon>Actinomycetota</taxon>
        <taxon>Actinomycetes</taxon>
        <taxon>Micrococcales</taxon>
        <taxon>Promicromonosporaceae</taxon>
        <taxon>Isoptericola</taxon>
    </lineage>
</organism>
<dbReference type="InterPro" id="IPR050066">
    <property type="entry name" value="UvrABC_protein_C"/>
</dbReference>
<dbReference type="SMART" id="SM00479">
    <property type="entry name" value="EXOIII"/>
    <property type="match status" value="1"/>
</dbReference>
<sequence length="578" mass="62036">MPSTSPVVVQPSFEELGTPLRDVTFVVVDLETTGGRTEDSGITEIGAVKVRGGEVLGELQSLVNPGHPVPAFVARLTGITTAMVATAPDLALVLPSFLEFARGSVLVAHNAPYDVGFLRAACERLGYPWPGFRVVDTVPLARRVVTRDEAPNHKLSTLAALFRARTTPQHRALADARATVDVLHGLLERLAPLGVTHLEDLATAADPVPPEVRRKRHLADGLPDAPGVYLFRGPGDEVLYVGTSTNIRKRVRTYFTAGEKRRRITEMVRIAHAVTPVVCATPLEAQVRELRLITEHAPRYNRRSKHPERHAWVRLTDEPYPRLSVVRDVRDGTPHIGPFGSRRAAQDAVDALHDALPLRQCTARLPRVARVAGSPCALAGMGRCSAPCTTTQGPDDAYAEVARVAAEALTGDPSPVVRALSERIARLAAEQRYEEAGHVTARLRAFVQGAGRAQRLAPLARCAEIVAARATASGGWELVVVKHGRLAATAVTRPDEDPLPVVDALRATAEAVEPPVPPAPACHPEEAALVLGWLDQPGTRLVHVSDPWACPVRSAAAHADLAWASGEVRARVATMAAC</sequence>
<name>F6FWJ1_ISOV2</name>
<dbReference type="eggNOG" id="COG0322">
    <property type="taxonomic scope" value="Bacteria"/>
</dbReference>
<feature type="domain" description="GIY-YIG" evidence="2">
    <location>
        <begin position="224"/>
        <end position="302"/>
    </location>
</feature>
<keyword evidence="3" id="KW-0808">Transferase</keyword>
<dbReference type="InterPro" id="IPR047296">
    <property type="entry name" value="GIY-YIG_UvrC_Cho"/>
</dbReference>
<dbReference type="NCBIfam" id="TIGR00573">
    <property type="entry name" value="dnaq"/>
    <property type="match status" value="1"/>
</dbReference>
<dbReference type="Proteomes" id="UP000009236">
    <property type="component" value="Chromosome"/>
</dbReference>
<dbReference type="NCBIfam" id="NF005905">
    <property type="entry name" value="PRK07883.1-3"/>
    <property type="match status" value="1"/>
</dbReference>
<dbReference type="AlphaFoldDB" id="F6FWJ1"/>
<dbReference type="Pfam" id="PF01541">
    <property type="entry name" value="GIY-YIG"/>
    <property type="match status" value="1"/>
</dbReference>
<gene>
    <name evidence="3" type="ordered locus">Isova_1819</name>
</gene>
<dbReference type="Pfam" id="PF00929">
    <property type="entry name" value="RNase_T"/>
    <property type="match status" value="1"/>
</dbReference>
<protein>
    <submittedName>
        <fullName evidence="3">DNA polymerase III, epsilon subunit</fullName>
        <ecNumber evidence="3">2.7.7.7</ecNumber>
    </submittedName>
</protein>
<dbReference type="InterPro" id="IPR035901">
    <property type="entry name" value="GIY-YIG_endonuc_sf"/>
</dbReference>